<dbReference type="GO" id="GO:0005829">
    <property type="term" value="C:cytosol"/>
    <property type="evidence" value="ECO:0007669"/>
    <property type="project" value="TreeGrafter"/>
</dbReference>
<dbReference type="EMBL" id="JAKMXF010000322">
    <property type="protein sequence ID" value="KAI6649079.1"/>
    <property type="molecule type" value="Genomic_DNA"/>
</dbReference>
<evidence type="ECO:0000313" key="4">
    <source>
        <dbReference type="Proteomes" id="UP001165289"/>
    </source>
</evidence>
<comment type="caution">
    <text evidence="3">The sequence shown here is derived from an EMBL/GenBank/DDBJ whole genome shotgun (WGS) entry which is preliminary data.</text>
</comment>
<dbReference type="Proteomes" id="UP001165289">
    <property type="component" value="Unassembled WGS sequence"/>
</dbReference>
<name>A0AAV7JJQ2_9METZ</name>
<dbReference type="GO" id="GO:0019901">
    <property type="term" value="F:protein kinase binding"/>
    <property type="evidence" value="ECO:0007669"/>
    <property type="project" value="TreeGrafter"/>
</dbReference>
<evidence type="ECO:0000259" key="2">
    <source>
        <dbReference type="Pfam" id="PF20425"/>
    </source>
</evidence>
<feature type="region of interest" description="Disordered" evidence="1">
    <location>
        <begin position="1"/>
        <end position="25"/>
    </location>
</feature>
<dbReference type="InterPro" id="IPR013320">
    <property type="entry name" value="ConA-like_dom_sf"/>
</dbReference>
<dbReference type="InterPro" id="IPR050865">
    <property type="entry name" value="BEACH_Domain"/>
</dbReference>
<dbReference type="PANTHER" id="PTHR13743">
    <property type="entry name" value="BEIGE/BEACH-RELATED"/>
    <property type="match status" value="1"/>
</dbReference>
<reference evidence="3 4" key="1">
    <citation type="journal article" date="2023" name="BMC Biol.">
        <title>The compact genome of the sponge Oopsacas minuta (Hexactinellida) is lacking key metazoan core genes.</title>
        <authorList>
            <person name="Santini S."/>
            <person name="Schenkelaars Q."/>
            <person name="Jourda C."/>
            <person name="Duchesne M."/>
            <person name="Belahbib H."/>
            <person name="Rocher C."/>
            <person name="Selva M."/>
            <person name="Riesgo A."/>
            <person name="Vervoort M."/>
            <person name="Leys S.P."/>
            <person name="Kodjabachian L."/>
            <person name="Le Bivic A."/>
            <person name="Borchiellini C."/>
            <person name="Claverie J.M."/>
            <person name="Renard E."/>
        </authorList>
    </citation>
    <scope>NUCLEOTIDE SEQUENCE [LARGE SCALE GENOMIC DNA]</scope>
    <source>
        <strain evidence="3">SPO-2</strain>
    </source>
</reference>
<dbReference type="Pfam" id="PF20425">
    <property type="entry name" value="Neurobeachin"/>
    <property type="match status" value="1"/>
</dbReference>
<dbReference type="GO" id="GO:0016020">
    <property type="term" value="C:membrane"/>
    <property type="evidence" value="ECO:0007669"/>
    <property type="project" value="TreeGrafter"/>
</dbReference>
<evidence type="ECO:0000256" key="1">
    <source>
        <dbReference type="SAM" id="MobiDB-lite"/>
    </source>
</evidence>
<dbReference type="InterPro" id="IPR046852">
    <property type="entry name" value="Neurobeachin_a-sol"/>
</dbReference>
<feature type="compositionally biased region" description="Polar residues" evidence="1">
    <location>
        <begin position="1037"/>
        <end position="1049"/>
    </location>
</feature>
<proteinExistence type="predicted"/>
<dbReference type="Gene3D" id="2.60.120.200">
    <property type="match status" value="1"/>
</dbReference>
<sequence>MTNQNAPPLRPLTRTSRAPPPMMPTGQSRMELCMEPLSTRLDNYANILLINHPTVSNPYDVSSDLPKRWEVERTCTKVQDSSGSFSIINSATVMSESVSIGQDVYKFENMPKTLVGDLTDAIRMIHDSFHRIEDNNLPIAQSLYNITKWSTVYMRILLNLVKVPENCYRLGVSDIPELFAEISLHVFSHTVNNWDQDAQKNSIKLVSDMIEFYDYLYDPLRLWRNHSTNQMKALDIIIEVPQLIDTFHLLFTDGLRKGWGPETPEFAQLQIPLINVFGSAIFGSVSNALVVLKPGTVMAILSFLSPDPVTGISDLFIGPILEIIVKIIHMSVSFKDQVGITNNIILRSYLELLNIRSLCEFGKEGLHLLFCLLEKIPNICSTNDKSIIQCEFEVAGIFTKMLDILDYETVMRTEDKIHLFTLVLEAITACLSGCNSSKSAFEAFIGYNKLVRLVFKKVHPCENVLEPLLLMVVERAYHEKTLHCVVQNVPLLLTLIDFTPELTGKLQIWFAYKLREICVQSSLSALKCSLEGITLKLLALIESVQEKRIELEYDTLEYIFKILEFVGRHSITALELKQIIALMRVTPDTKQSPYSARLVKCLEEIASKDGRIKAQSYFDFHDSDSGITLPAISWPGSAFTFHCWIFIDPTSQTILSSPSHLIDSTSTGLGNLAAFPIRRIVYSFLTNQNVGFEAFVTPDCHLVIAVSTKKEYYTFEIRNFAFTDYNWHSLAVVHRKPKQILSDQSECVVYLNGVMCAKFPFKMPSLKDTFRSCHIGNRPGINPADVPNLIYPRQTKPHKFSEANAVCPINHQHEIWGYPGSLGGLLGSVVVFPEALSQQQIQIIHSKGTNDLSTFHSCSLTTELGTRLFVFYHPAACIEENCQDLTPSHIYPDQKLTGKFKGQCYTTHDIRYIINHVGGIELLFPLLENVLLSQSVDYSKQPEQQQINGKAGFEEIATATGEFPLALGHKPSLQENHLSISVDNLIAKSPQRYSESGKKSASLDFLQSPVSPAPPRLNFLKLRRVASSPLTRKHLSSAPNLRSSKQQYDTPLKSADPICLFEFKDFPTKSSMPIQPHKGRSLTREDSEEILNEGNSKMKLLQNFPENLLINGEVDKMQFPAIKIQTINRKNLPKSASLYKFR</sequence>
<dbReference type="GO" id="GO:0008104">
    <property type="term" value="P:intracellular protein localization"/>
    <property type="evidence" value="ECO:0007669"/>
    <property type="project" value="TreeGrafter"/>
</dbReference>
<gene>
    <name evidence="3" type="ORF">LOD99_6800</name>
</gene>
<accession>A0AAV7JJQ2</accession>
<organism evidence="3 4">
    <name type="scientific">Oopsacas minuta</name>
    <dbReference type="NCBI Taxonomy" id="111878"/>
    <lineage>
        <taxon>Eukaryota</taxon>
        <taxon>Metazoa</taxon>
        <taxon>Porifera</taxon>
        <taxon>Hexactinellida</taxon>
        <taxon>Hexasterophora</taxon>
        <taxon>Lyssacinosida</taxon>
        <taxon>Leucopsacidae</taxon>
        <taxon>Oopsacas</taxon>
    </lineage>
</organism>
<evidence type="ECO:0000313" key="3">
    <source>
        <dbReference type="EMBL" id="KAI6649079.1"/>
    </source>
</evidence>
<dbReference type="AlphaFoldDB" id="A0AAV7JJQ2"/>
<dbReference type="PANTHER" id="PTHR13743:SF112">
    <property type="entry name" value="BEACH DOMAIN-CONTAINING PROTEIN"/>
    <property type="match status" value="1"/>
</dbReference>
<protein>
    <submittedName>
        <fullName evidence="3">Neurobeachin-like protein 1</fullName>
    </submittedName>
</protein>
<feature type="domain" description="Neurobeachin alpha-solenoid region" evidence="2">
    <location>
        <begin position="320"/>
        <end position="604"/>
    </location>
</feature>
<feature type="region of interest" description="Disordered" evidence="1">
    <location>
        <begin position="1030"/>
        <end position="1049"/>
    </location>
</feature>
<keyword evidence="4" id="KW-1185">Reference proteome</keyword>
<dbReference type="SUPFAM" id="SSF49899">
    <property type="entry name" value="Concanavalin A-like lectins/glucanases"/>
    <property type="match status" value="1"/>
</dbReference>